<dbReference type="AlphaFoldDB" id="A0A5N0UPM3"/>
<reference evidence="2" key="1">
    <citation type="submission" date="2019-09" db="EMBL/GenBank/DDBJ databases">
        <authorList>
            <person name="Teo W.F.A."/>
            <person name="Duangmal K."/>
        </authorList>
    </citation>
    <scope>NUCLEOTIDE SEQUENCE [LARGE SCALE GENOMIC DNA]</scope>
    <source>
        <strain evidence="2">K81G1</strain>
    </source>
</reference>
<dbReference type="PANTHER" id="PTHR43252">
    <property type="entry name" value="TRANSCRIPTIONAL REGULATOR YQJI"/>
    <property type="match status" value="1"/>
</dbReference>
<dbReference type="EMBL" id="VMNW02000081">
    <property type="protein sequence ID" value="KAA9152999.1"/>
    <property type="molecule type" value="Genomic_DNA"/>
</dbReference>
<name>A0A5N0UPM3_9PSEU</name>
<comment type="caution">
    <text evidence="2">The sequence shown here is derived from an EMBL/GenBank/DDBJ whole genome shotgun (WGS) entry which is preliminary data.</text>
</comment>
<dbReference type="Proteomes" id="UP000319769">
    <property type="component" value="Unassembled WGS sequence"/>
</dbReference>
<evidence type="ECO:0000313" key="3">
    <source>
        <dbReference type="Proteomes" id="UP000319769"/>
    </source>
</evidence>
<evidence type="ECO:0000313" key="2">
    <source>
        <dbReference type="EMBL" id="KAA9152999.1"/>
    </source>
</evidence>
<evidence type="ECO:0000259" key="1">
    <source>
        <dbReference type="Pfam" id="PF03551"/>
    </source>
</evidence>
<dbReference type="InterPro" id="IPR036390">
    <property type="entry name" value="WH_DNA-bd_sf"/>
</dbReference>
<dbReference type="InterPro" id="IPR005149">
    <property type="entry name" value="Tscrpt_reg_PadR_N"/>
</dbReference>
<proteinExistence type="predicted"/>
<protein>
    <submittedName>
        <fullName evidence="2">PadR family transcriptional regulator</fullName>
    </submittedName>
</protein>
<gene>
    <name evidence="2" type="ORF">FPZ12_035760</name>
</gene>
<dbReference type="OrthoDB" id="3186544at2"/>
<dbReference type="Gene3D" id="1.10.10.10">
    <property type="entry name" value="Winged helix-like DNA-binding domain superfamily/Winged helix DNA-binding domain"/>
    <property type="match status" value="1"/>
</dbReference>
<dbReference type="SUPFAM" id="SSF46785">
    <property type="entry name" value="Winged helix' DNA-binding domain"/>
    <property type="match status" value="1"/>
</dbReference>
<dbReference type="InterPro" id="IPR036388">
    <property type="entry name" value="WH-like_DNA-bd_sf"/>
</dbReference>
<feature type="domain" description="Transcription regulator PadR N-terminal" evidence="1">
    <location>
        <begin position="7"/>
        <end position="80"/>
    </location>
</feature>
<sequence length="193" mass="22556">MSLRHALLALLDAGPMTGYELAKQFDQSADRVWHAPHPQIYTELRRLEAEQLVVADEQPRGTKAVKRAYRITEDGAAELTRWVSEVEAPQRVRDVAYLKATYFEYTAPETVRRHFELHKAHHQEQLHRWERHVAQLRAHETELLQRRLAQAPEERHEAIVAYKVHVYEGMAERARTEIEWAERGLELAAKLGR</sequence>
<dbReference type="Pfam" id="PF03551">
    <property type="entry name" value="PadR"/>
    <property type="match status" value="1"/>
</dbReference>
<accession>A0A5N0UPM3</accession>
<keyword evidence="3" id="KW-1185">Reference proteome</keyword>
<dbReference type="PANTHER" id="PTHR43252:SF4">
    <property type="entry name" value="TRANSCRIPTIONAL REGULATORY PROTEIN"/>
    <property type="match status" value="1"/>
</dbReference>
<dbReference type="RefSeq" id="WP_144751441.1">
    <property type="nucleotide sequence ID" value="NZ_VMNW02000081.1"/>
</dbReference>
<organism evidence="2 3">
    <name type="scientific">Amycolatopsis acidicola</name>
    <dbReference type="NCBI Taxonomy" id="2596893"/>
    <lineage>
        <taxon>Bacteria</taxon>
        <taxon>Bacillati</taxon>
        <taxon>Actinomycetota</taxon>
        <taxon>Actinomycetes</taxon>
        <taxon>Pseudonocardiales</taxon>
        <taxon>Pseudonocardiaceae</taxon>
        <taxon>Amycolatopsis</taxon>
    </lineage>
</organism>